<feature type="transmembrane region" description="Helical" evidence="1">
    <location>
        <begin position="12"/>
        <end position="35"/>
    </location>
</feature>
<evidence type="ECO:0000313" key="2">
    <source>
        <dbReference type="EMBL" id="EFR42614.1"/>
    </source>
</evidence>
<protein>
    <submittedName>
        <fullName evidence="2">Prepilin-type cleavage/methylation N-terminal domain protein</fullName>
    </submittedName>
</protein>
<name>E4L9N0_9FIRM</name>
<accession>E4L9N0</accession>
<evidence type="ECO:0000256" key="1">
    <source>
        <dbReference type="SAM" id="Phobius"/>
    </source>
</evidence>
<reference evidence="2 3" key="1">
    <citation type="submission" date="2010-11" db="EMBL/GenBank/DDBJ databases">
        <authorList>
            <person name="Durkin A.S."/>
            <person name="Madupu R."/>
            <person name="Torralba M."/>
            <person name="Gillis M."/>
            <person name="Methe B."/>
            <person name="Sutton G."/>
            <person name="Nelson K.E."/>
        </authorList>
    </citation>
    <scope>NUCLEOTIDE SEQUENCE [LARGE SCALE GENOMIC DNA]</scope>
    <source>
        <strain evidence="2 3">UPII 345-E</strain>
    </source>
</reference>
<keyword evidence="1" id="KW-1133">Transmembrane helix</keyword>
<dbReference type="Proteomes" id="UP000004594">
    <property type="component" value="Unassembled WGS sequence"/>
</dbReference>
<sequence length="166" mass="18813">MKSFQIYKKSGYLLVEVLVAIVIVGFFFALAVPVIEEENAKRELFISAQTLTHAIRSAQIDAKSDIYQIEDVSKPLRSSLVAFHCEARDDGRVYWYTVQGNKLGHRRGYLSDKITSTGRINLLFDKTGITPKGDSYEIILQTKDKRHAIKVTVALYTGRTRTEILN</sequence>
<dbReference type="RefSeq" id="WP_007554905.1">
    <property type="nucleotide sequence ID" value="NZ_AENT01000024.1"/>
</dbReference>
<keyword evidence="1" id="KW-0812">Transmembrane</keyword>
<dbReference type="EMBL" id="AENT01000024">
    <property type="protein sequence ID" value="EFR42614.1"/>
    <property type="molecule type" value="Genomic_DNA"/>
</dbReference>
<organism evidence="2 3">
    <name type="scientific">Dialister micraerophilus UPII 345-E</name>
    <dbReference type="NCBI Taxonomy" id="910314"/>
    <lineage>
        <taxon>Bacteria</taxon>
        <taxon>Bacillati</taxon>
        <taxon>Bacillota</taxon>
        <taxon>Negativicutes</taxon>
        <taxon>Veillonellales</taxon>
        <taxon>Veillonellaceae</taxon>
        <taxon>Dialister</taxon>
    </lineage>
</organism>
<keyword evidence="1" id="KW-0472">Membrane</keyword>
<dbReference type="AlphaFoldDB" id="E4L9N0"/>
<proteinExistence type="predicted"/>
<evidence type="ECO:0000313" key="3">
    <source>
        <dbReference type="Proteomes" id="UP000004594"/>
    </source>
</evidence>
<comment type="caution">
    <text evidence="2">The sequence shown here is derived from an EMBL/GenBank/DDBJ whole genome shotgun (WGS) entry which is preliminary data.</text>
</comment>
<gene>
    <name evidence="2" type="ORF">HMPREF9220_0458</name>
</gene>